<evidence type="ECO:0000256" key="3">
    <source>
        <dbReference type="ARBA" id="ARBA00022989"/>
    </source>
</evidence>
<evidence type="ECO:0000259" key="5">
    <source>
        <dbReference type="Pfam" id="PF00916"/>
    </source>
</evidence>
<evidence type="ECO:0000313" key="7">
    <source>
        <dbReference type="Proteomes" id="UP000485058"/>
    </source>
</evidence>
<sequence>MHRGLRRPGYGPQNLVICTGLAGAILVAMGATGLGSIIRFIPKPVVTGFTAGIATYIFSTQVRCGGCDG</sequence>
<keyword evidence="3" id="KW-1133">Transmembrane helix</keyword>
<dbReference type="InterPro" id="IPR001902">
    <property type="entry name" value="SLC26A/SulP_fam"/>
</dbReference>
<comment type="caution">
    <text evidence="6">The sequence shown here is derived from an EMBL/GenBank/DDBJ whole genome shotgun (WGS) entry which is preliminary data.</text>
</comment>
<dbReference type="EMBL" id="BLLF01000900">
    <property type="protein sequence ID" value="GFH15792.1"/>
    <property type="molecule type" value="Genomic_DNA"/>
</dbReference>
<dbReference type="PANTHER" id="PTHR11814">
    <property type="entry name" value="SULFATE TRANSPORTER"/>
    <property type="match status" value="1"/>
</dbReference>
<dbReference type="GO" id="GO:0055085">
    <property type="term" value="P:transmembrane transport"/>
    <property type="evidence" value="ECO:0007669"/>
    <property type="project" value="InterPro"/>
</dbReference>
<dbReference type="GO" id="GO:0016020">
    <property type="term" value="C:membrane"/>
    <property type="evidence" value="ECO:0007669"/>
    <property type="project" value="UniProtKB-SubCell"/>
</dbReference>
<protein>
    <recommendedName>
        <fullName evidence="5">SLC26A/SulP transporter domain-containing protein</fullName>
    </recommendedName>
</protein>
<evidence type="ECO:0000313" key="6">
    <source>
        <dbReference type="EMBL" id="GFH15792.1"/>
    </source>
</evidence>
<keyword evidence="2" id="KW-0812">Transmembrane</keyword>
<gene>
    <name evidence="6" type="ORF">HaLaN_12090</name>
</gene>
<feature type="non-terminal residue" evidence="6">
    <location>
        <position position="1"/>
    </location>
</feature>
<evidence type="ECO:0000256" key="1">
    <source>
        <dbReference type="ARBA" id="ARBA00004141"/>
    </source>
</evidence>
<dbReference type="AlphaFoldDB" id="A0A699ZJA7"/>
<comment type="subcellular location">
    <subcellularLocation>
        <location evidence="1">Membrane</location>
        <topology evidence="1">Multi-pass membrane protein</topology>
    </subcellularLocation>
</comment>
<evidence type="ECO:0000256" key="4">
    <source>
        <dbReference type="ARBA" id="ARBA00023136"/>
    </source>
</evidence>
<keyword evidence="7" id="KW-1185">Reference proteome</keyword>
<dbReference type="InterPro" id="IPR011547">
    <property type="entry name" value="SLC26A/SulP_dom"/>
</dbReference>
<keyword evidence="4" id="KW-0472">Membrane</keyword>
<name>A0A699ZJA7_HAELA</name>
<accession>A0A699ZJA7</accession>
<dbReference type="Proteomes" id="UP000485058">
    <property type="component" value="Unassembled WGS sequence"/>
</dbReference>
<reference evidence="6 7" key="1">
    <citation type="submission" date="2020-02" db="EMBL/GenBank/DDBJ databases">
        <title>Draft genome sequence of Haematococcus lacustris strain NIES-144.</title>
        <authorList>
            <person name="Morimoto D."/>
            <person name="Nakagawa S."/>
            <person name="Yoshida T."/>
            <person name="Sawayama S."/>
        </authorList>
    </citation>
    <scope>NUCLEOTIDE SEQUENCE [LARGE SCALE GENOMIC DNA]</scope>
    <source>
        <strain evidence="6 7">NIES-144</strain>
    </source>
</reference>
<proteinExistence type="predicted"/>
<feature type="domain" description="SLC26A/SulP transporter" evidence="5">
    <location>
        <begin position="9"/>
        <end position="62"/>
    </location>
</feature>
<organism evidence="6 7">
    <name type="scientific">Haematococcus lacustris</name>
    <name type="common">Green alga</name>
    <name type="synonym">Haematococcus pluvialis</name>
    <dbReference type="NCBI Taxonomy" id="44745"/>
    <lineage>
        <taxon>Eukaryota</taxon>
        <taxon>Viridiplantae</taxon>
        <taxon>Chlorophyta</taxon>
        <taxon>core chlorophytes</taxon>
        <taxon>Chlorophyceae</taxon>
        <taxon>CS clade</taxon>
        <taxon>Chlamydomonadales</taxon>
        <taxon>Haematococcaceae</taxon>
        <taxon>Haematococcus</taxon>
    </lineage>
</organism>
<dbReference type="Pfam" id="PF00916">
    <property type="entry name" value="Sulfate_transp"/>
    <property type="match status" value="1"/>
</dbReference>
<evidence type="ECO:0000256" key="2">
    <source>
        <dbReference type="ARBA" id="ARBA00022692"/>
    </source>
</evidence>